<dbReference type="SMART" id="SM01390">
    <property type="entry name" value="Ribosomal_S4"/>
    <property type="match status" value="1"/>
</dbReference>
<sequence>MAKYNGAKCRICRREGSKLFLKGDRCYTDKCAFDRRPYAPGQAGRSRKKVSDYAVMLREKQKVRRMYGILEKQFRSYFKKADMQKGVTGENLLALLERRLDNVVYRLGYANSRQQARQMVRHGVFTLNNRQANIPSMQVKVGDEIVVVEKHRKDPVLAEAQEVIARRGCPNWLEVDAPNFKGSVKALPQREDIQFPINEQLIVELYSK</sequence>
<evidence type="ECO:0000259" key="10">
    <source>
        <dbReference type="SMART" id="SM01390"/>
    </source>
</evidence>
<dbReference type="InterPro" id="IPR005709">
    <property type="entry name" value="Ribosomal_uS4_bac-type"/>
</dbReference>
<dbReference type="InterPro" id="IPR036986">
    <property type="entry name" value="S4_RNA-bd_sf"/>
</dbReference>
<evidence type="ECO:0000256" key="2">
    <source>
        <dbReference type="ARBA" id="ARBA00022730"/>
    </source>
</evidence>
<dbReference type="GO" id="GO:0019843">
    <property type="term" value="F:rRNA binding"/>
    <property type="evidence" value="ECO:0007669"/>
    <property type="project" value="UniProtKB-UniRule"/>
</dbReference>
<dbReference type="SUPFAM" id="SSF55174">
    <property type="entry name" value="Alpha-L RNA-binding motif"/>
    <property type="match status" value="1"/>
</dbReference>
<dbReference type="Pfam" id="PF01479">
    <property type="entry name" value="S4"/>
    <property type="match status" value="1"/>
</dbReference>
<dbReference type="PROSITE" id="PS50889">
    <property type="entry name" value="S4"/>
    <property type="match status" value="1"/>
</dbReference>
<dbReference type="PANTHER" id="PTHR11831:SF4">
    <property type="entry name" value="SMALL RIBOSOMAL SUBUNIT PROTEIN US4M"/>
    <property type="match status" value="1"/>
</dbReference>
<dbReference type="InterPro" id="IPR022801">
    <property type="entry name" value="Ribosomal_uS4"/>
</dbReference>
<dbReference type="OrthoDB" id="9803672at2"/>
<protein>
    <recommendedName>
        <fullName evidence="6 7">Small ribosomal subunit protein uS4</fullName>
    </recommendedName>
</protein>
<dbReference type="GO" id="GO:0006412">
    <property type="term" value="P:translation"/>
    <property type="evidence" value="ECO:0007669"/>
    <property type="project" value="UniProtKB-UniRule"/>
</dbReference>
<accession>A0A1B7XPZ8</accession>
<organism evidence="11 12">
    <name type="scientific">Halodesulfovibrio spirochaetisodalis</name>
    <dbReference type="NCBI Taxonomy" id="1560234"/>
    <lineage>
        <taxon>Bacteria</taxon>
        <taxon>Pseudomonadati</taxon>
        <taxon>Thermodesulfobacteriota</taxon>
        <taxon>Desulfovibrionia</taxon>
        <taxon>Desulfovibrionales</taxon>
        <taxon>Desulfovibrionaceae</taxon>
        <taxon>Halodesulfovibrio</taxon>
    </lineage>
</organism>
<dbReference type="HAMAP" id="MF_01306_B">
    <property type="entry name" value="Ribosomal_uS4_B"/>
    <property type="match status" value="1"/>
</dbReference>
<feature type="domain" description="RNA-binding S4" evidence="9">
    <location>
        <begin position="98"/>
        <end position="162"/>
    </location>
</feature>
<dbReference type="CDD" id="cd00165">
    <property type="entry name" value="S4"/>
    <property type="match status" value="1"/>
</dbReference>
<comment type="function">
    <text evidence="7">With S5 and S12 plays an important role in translational accuracy.</text>
</comment>
<comment type="caution">
    <text evidence="11">The sequence shown here is derived from an EMBL/GenBank/DDBJ whole genome shotgun (WGS) entry which is preliminary data.</text>
</comment>
<dbReference type="Proteomes" id="UP000091979">
    <property type="component" value="Unassembled WGS sequence"/>
</dbReference>
<dbReference type="NCBIfam" id="TIGR01017">
    <property type="entry name" value="rpsD_bact"/>
    <property type="match status" value="1"/>
</dbReference>
<keyword evidence="2 7" id="KW-0699">rRNA-binding</keyword>
<reference evidence="11 12" key="1">
    <citation type="submission" date="2015-01" db="EMBL/GenBank/DDBJ databases">
        <title>Desulfovibrio sp. JC271 draft genome sequence.</title>
        <authorList>
            <person name="Shivani Y."/>
            <person name="Subhash Y."/>
            <person name="Sasikala C."/>
            <person name="Ramana C.V."/>
        </authorList>
    </citation>
    <scope>NUCLEOTIDE SEQUENCE [LARGE SCALE GENOMIC DNA]</scope>
    <source>
        <strain evidence="11 12">JC271</strain>
    </source>
</reference>
<comment type="subunit">
    <text evidence="7">Part of the 30S ribosomal subunit. Contacts protein S5. The interaction surface between S4 and S5 is involved in control of translational fidelity.</text>
</comment>
<dbReference type="GO" id="GO:0042274">
    <property type="term" value="P:ribosomal small subunit biogenesis"/>
    <property type="evidence" value="ECO:0007669"/>
    <property type="project" value="TreeGrafter"/>
</dbReference>
<dbReference type="EMBL" id="JXMS01000001">
    <property type="protein sequence ID" value="OBQ57594.1"/>
    <property type="molecule type" value="Genomic_DNA"/>
</dbReference>
<dbReference type="PROSITE" id="PS00632">
    <property type="entry name" value="RIBOSOMAL_S4"/>
    <property type="match status" value="1"/>
</dbReference>
<evidence type="ECO:0000256" key="8">
    <source>
        <dbReference type="RuleBase" id="RU003699"/>
    </source>
</evidence>
<evidence type="ECO:0000256" key="4">
    <source>
        <dbReference type="ARBA" id="ARBA00022980"/>
    </source>
</evidence>
<evidence type="ECO:0000259" key="9">
    <source>
        <dbReference type="SMART" id="SM00363"/>
    </source>
</evidence>
<dbReference type="PANTHER" id="PTHR11831">
    <property type="entry name" value="30S 40S RIBOSOMAL PROTEIN"/>
    <property type="match status" value="1"/>
</dbReference>
<evidence type="ECO:0000256" key="3">
    <source>
        <dbReference type="ARBA" id="ARBA00022884"/>
    </source>
</evidence>
<gene>
    <name evidence="7" type="primary">rpsD</name>
    <name evidence="11" type="ORF">SP90_00650</name>
</gene>
<dbReference type="GO" id="GO:0003735">
    <property type="term" value="F:structural constituent of ribosome"/>
    <property type="evidence" value="ECO:0007669"/>
    <property type="project" value="InterPro"/>
</dbReference>
<proteinExistence type="inferred from homology"/>
<dbReference type="GO" id="GO:0015935">
    <property type="term" value="C:small ribosomal subunit"/>
    <property type="evidence" value="ECO:0007669"/>
    <property type="project" value="InterPro"/>
</dbReference>
<dbReference type="RefSeq" id="WP_066851525.1">
    <property type="nucleotide sequence ID" value="NZ_JXMS01000001.1"/>
</dbReference>
<dbReference type="Pfam" id="PF00163">
    <property type="entry name" value="Ribosomal_S4"/>
    <property type="match status" value="1"/>
</dbReference>
<dbReference type="PATRIC" id="fig|1560234.3.peg.139"/>
<evidence type="ECO:0000313" key="11">
    <source>
        <dbReference type="EMBL" id="OBQ57594.1"/>
    </source>
</evidence>
<dbReference type="SMART" id="SM00363">
    <property type="entry name" value="S4"/>
    <property type="match status" value="1"/>
</dbReference>
<dbReference type="Gene3D" id="1.10.1050.10">
    <property type="entry name" value="Ribosomal Protein S4 Delta 41, Chain A, domain 1"/>
    <property type="match status" value="1"/>
</dbReference>
<dbReference type="InterPro" id="IPR001912">
    <property type="entry name" value="Ribosomal_uS4_N"/>
</dbReference>
<evidence type="ECO:0000256" key="7">
    <source>
        <dbReference type="HAMAP-Rule" id="MF_01306"/>
    </source>
</evidence>
<dbReference type="FunFam" id="1.10.1050.10:FF:000001">
    <property type="entry name" value="30S ribosomal protein S4"/>
    <property type="match status" value="1"/>
</dbReference>
<keyword evidence="4 7" id="KW-0689">Ribosomal protein</keyword>
<dbReference type="InterPro" id="IPR018079">
    <property type="entry name" value="Ribosomal_uS4_CS"/>
</dbReference>
<keyword evidence="3 7" id="KW-0694">RNA-binding</keyword>
<dbReference type="InterPro" id="IPR002942">
    <property type="entry name" value="S4_RNA-bd"/>
</dbReference>
<keyword evidence="5 7" id="KW-0687">Ribonucleoprotein</keyword>
<keyword evidence="12" id="KW-1185">Reference proteome</keyword>
<dbReference type="STRING" id="1560234.SP90_00650"/>
<feature type="domain" description="Small ribosomal subunit protein uS4 N-terminal" evidence="10">
    <location>
        <begin position="3"/>
        <end position="97"/>
    </location>
</feature>
<dbReference type="FunFam" id="3.10.290.10:FF:000001">
    <property type="entry name" value="30S ribosomal protein S4"/>
    <property type="match status" value="1"/>
</dbReference>
<comment type="function">
    <text evidence="7">One of the primary rRNA binding proteins, it binds directly to 16S rRNA where it nucleates assembly of the body of the 30S subunit.</text>
</comment>
<evidence type="ECO:0000256" key="5">
    <source>
        <dbReference type="ARBA" id="ARBA00023274"/>
    </source>
</evidence>
<dbReference type="NCBIfam" id="NF003717">
    <property type="entry name" value="PRK05327.1"/>
    <property type="match status" value="1"/>
</dbReference>
<name>A0A1B7XPZ8_9BACT</name>
<evidence type="ECO:0000313" key="12">
    <source>
        <dbReference type="Proteomes" id="UP000091979"/>
    </source>
</evidence>
<evidence type="ECO:0000256" key="6">
    <source>
        <dbReference type="ARBA" id="ARBA00035254"/>
    </source>
</evidence>
<comment type="similarity">
    <text evidence="1 7 8">Belongs to the universal ribosomal protein uS4 family.</text>
</comment>
<dbReference type="Gene3D" id="3.10.290.10">
    <property type="entry name" value="RNA-binding S4 domain"/>
    <property type="match status" value="1"/>
</dbReference>
<evidence type="ECO:0000256" key="1">
    <source>
        <dbReference type="ARBA" id="ARBA00007465"/>
    </source>
</evidence>
<dbReference type="AlphaFoldDB" id="A0A1B7XPZ8"/>